<dbReference type="InterPro" id="IPR004149">
    <property type="entry name" value="Znf_DNAligase_C4"/>
</dbReference>
<feature type="binding site" evidence="15">
    <location>
        <position position="436"/>
    </location>
    <ligand>
        <name>Zn(2+)</name>
        <dbReference type="ChEBI" id="CHEBI:29105"/>
    </ligand>
</feature>
<feature type="binding site" evidence="15">
    <location>
        <begin position="37"/>
        <end position="41"/>
    </location>
    <ligand>
        <name>NAD(+)</name>
        <dbReference type="ChEBI" id="CHEBI:57540"/>
    </ligand>
</feature>
<dbReference type="InterPro" id="IPR018239">
    <property type="entry name" value="DNA_ligase_AS"/>
</dbReference>
<feature type="binding site" evidence="15">
    <location>
        <position position="121"/>
    </location>
    <ligand>
        <name>NAD(+)</name>
        <dbReference type="ChEBI" id="CHEBI:57540"/>
    </ligand>
</feature>
<feature type="binding site" evidence="15">
    <location>
        <position position="296"/>
    </location>
    <ligand>
        <name>NAD(+)</name>
        <dbReference type="ChEBI" id="CHEBI:57540"/>
    </ligand>
</feature>
<dbReference type="GO" id="GO:0046872">
    <property type="term" value="F:metal ion binding"/>
    <property type="evidence" value="ECO:0007669"/>
    <property type="project" value="UniProtKB-KW"/>
</dbReference>
<evidence type="ECO:0000313" key="18">
    <source>
        <dbReference type="EMBL" id="MBC2666221.1"/>
    </source>
</evidence>
<evidence type="ECO:0000256" key="12">
    <source>
        <dbReference type="ARBA" id="ARBA00023211"/>
    </source>
</evidence>
<evidence type="ECO:0000256" key="10">
    <source>
        <dbReference type="ARBA" id="ARBA00023027"/>
    </source>
</evidence>
<dbReference type="HAMAP" id="MF_01588">
    <property type="entry name" value="DNA_ligase_A"/>
    <property type="match status" value="1"/>
</dbReference>
<dbReference type="SUPFAM" id="SSF56091">
    <property type="entry name" value="DNA ligase/mRNA capping enzyme, catalytic domain"/>
    <property type="match status" value="1"/>
</dbReference>
<evidence type="ECO:0000256" key="8">
    <source>
        <dbReference type="ARBA" id="ARBA00022833"/>
    </source>
</evidence>
<dbReference type="PROSITE" id="PS01055">
    <property type="entry name" value="DNA_LIGASE_N1"/>
    <property type="match status" value="1"/>
</dbReference>
<comment type="caution">
    <text evidence="15">Lacks conserved residue(s) required for the propagation of feature annotation.</text>
</comment>
<name>A0A7X1KM36_9SPHN</name>
<evidence type="ECO:0000256" key="15">
    <source>
        <dbReference type="HAMAP-Rule" id="MF_01588"/>
    </source>
</evidence>
<keyword evidence="9 15" id="KW-0460">Magnesium</keyword>
<dbReference type="GO" id="GO:0006281">
    <property type="term" value="P:DNA repair"/>
    <property type="evidence" value="ECO:0007669"/>
    <property type="project" value="UniProtKB-KW"/>
</dbReference>
<protein>
    <recommendedName>
        <fullName evidence="3 15">DNA ligase</fullName>
        <ecNumber evidence="2 15">6.5.1.2</ecNumber>
    </recommendedName>
    <alternativeName>
        <fullName evidence="15">Polydeoxyribonucleotide synthase [NAD(+)]</fullName>
    </alternativeName>
</protein>
<feature type="binding site" evidence="15">
    <location>
        <position position="320"/>
    </location>
    <ligand>
        <name>NAD(+)</name>
        <dbReference type="ChEBI" id="CHEBI:57540"/>
    </ligand>
</feature>
<keyword evidence="7 15" id="KW-0227">DNA damage</keyword>
<evidence type="ECO:0000256" key="13">
    <source>
        <dbReference type="ARBA" id="ARBA00034005"/>
    </source>
</evidence>
<comment type="function">
    <text evidence="1 15">DNA ligase that catalyzes the formation of phosphodiester linkages between 5'-phosphoryl and 3'-hydroxyl groups in double-stranded DNA using NAD as a coenzyme and as the energy source for the reaction. It is essential for DNA replication and repair of damaged DNA.</text>
</comment>
<dbReference type="Pfam" id="PF03119">
    <property type="entry name" value="DNA_ligase_ZBD"/>
    <property type="match status" value="1"/>
</dbReference>
<evidence type="ECO:0000256" key="7">
    <source>
        <dbReference type="ARBA" id="ARBA00022763"/>
    </source>
</evidence>
<dbReference type="SMART" id="SM00532">
    <property type="entry name" value="LIGANc"/>
    <property type="match status" value="1"/>
</dbReference>
<evidence type="ECO:0000256" key="3">
    <source>
        <dbReference type="ARBA" id="ARBA00013308"/>
    </source>
</evidence>
<dbReference type="FunFam" id="2.40.50.140:FF:000012">
    <property type="entry name" value="DNA ligase"/>
    <property type="match status" value="1"/>
</dbReference>
<evidence type="ECO:0000256" key="11">
    <source>
        <dbReference type="ARBA" id="ARBA00023204"/>
    </source>
</evidence>
<dbReference type="SMART" id="SM00292">
    <property type="entry name" value="BRCT"/>
    <property type="match status" value="1"/>
</dbReference>
<dbReference type="EC" id="6.5.1.2" evidence="2 15"/>
<keyword evidence="19" id="KW-1185">Reference proteome</keyword>
<feature type="domain" description="BRCT" evidence="17">
    <location>
        <begin position="621"/>
        <end position="690"/>
    </location>
</feature>
<dbReference type="PIRSF" id="PIRSF001604">
    <property type="entry name" value="LigA"/>
    <property type="match status" value="1"/>
</dbReference>
<dbReference type="CDD" id="cd17748">
    <property type="entry name" value="BRCT_DNA_ligase_like"/>
    <property type="match status" value="1"/>
</dbReference>
<dbReference type="FunFam" id="3.30.470.30:FF:000001">
    <property type="entry name" value="DNA ligase"/>
    <property type="match status" value="1"/>
</dbReference>
<dbReference type="RefSeq" id="WP_185664516.1">
    <property type="nucleotide sequence ID" value="NZ_JACLAW010000008.1"/>
</dbReference>
<keyword evidence="4 15" id="KW-0436">Ligase</keyword>
<dbReference type="SUPFAM" id="SSF50249">
    <property type="entry name" value="Nucleic acid-binding proteins"/>
    <property type="match status" value="1"/>
</dbReference>
<dbReference type="Gene3D" id="2.40.50.140">
    <property type="entry name" value="Nucleic acid-binding proteins"/>
    <property type="match status" value="1"/>
</dbReference>
<accession>A0A7X1KM36</accession>
<dbReference type="PROSITE" id="PS50172">
    <property type="entry name" value="BRCT"/>
    <property type="match status" value="1"/>
</dbReference>
<dbReference type="NCBIfam" id="NF005932">
    <property type="entry name" value="PRK07956.1"/>
    <property type="match status" value="1"/>
</dbReference>
<evidence type="ECO:0000256" key="4">
    <source>
        <dbReference type="ARBA" id="ARBA00022598"/>
    </source>
</evidence>
<keyword evidence="5 15" id="KW-0235">DNA replication</keyword>
<dbReference type="InterPro" id="IPR013839">
    <property type="entry name" value="DNAligase_adenylation"/>
</dbReference>
<dbReference type="InterPro" id="IPR010994">
    <property type="entry name" value="RuvA_2-like"/>
</dbReference>
<dbReference type="FunFam" id="1.10.150.20:FF:000007">
    <property type="entry name" value="DNA ligase"/>
    <property type="match status" value="1"/>
</dbReference>
<dbReference type="InterPro" id="IPR012340">
    <property type="entry name" value="NA-bd_OB-fold"/>
</dbReference>
<evidence type="ECO:0000259" key="17">
    <source>
        <dbReference type="PROSITE" id="PS50172"/>
    </source>
</evidence>
<evidence type="ECO:0000256" key="6">
    <source>
        <dbReference type="ARBA" id="ARBA00022723"/>
    </source>
</evidence>
<dbReference type="InterPro" id="IPR041663">
    <property type="entry name" value="DisA/LigA_HHH"/>
</dbReference>
<sequence length="701" mass="75821">MDALSEADAANELMRLAKLIAYHNRRYHAEDAPEISDAEYDALVRRNAALEAEFPHLVREDSPSRAVGHEVSGSPLSKVAHEVRMMSLDNAFSDEEVVEFVAKVRRFLNLSEDAEVALTAEDKIDGLSCSLRYERGVLVRAATRGDGQVGEDVTANVAHISDIPQKLACEFPDVFEVRGEVYMAKADFLALNAAQVEKGEKVFANPRNAAAGSLRQKDARVTAARPLKFLAHGWGAASQVPEKSQFAMMRRIASWGIPVSPLLAICNDTATALQRYRTIEAGRADLPYDIDGVVYKVDSLDWQARLGFVAKAPRWGLAHKFPAEQAETTLEAIDIQVGRTGKLTPVGRLTPVSVGGVTVANVTLHNRDEIARLGLRIGDRIVLQRAGDVIPQVVENLSRETERGAFHFPDHCPECGSEAVAEEGEVDVRCTGGLICPAQRTERLRHFVSRAALDIEGLGEKTIAEFFGLGWLESPADIYRLRRRRAEIVGREGWKDKSVDNLLAAIEAKRSPDAARLLFGLGVRHVGAVTARDLLKRFQTLPALREVAEKANAIRVNAPDLLTAPADLPEVADARAELLGIEGVGPVVVEALGDFFHEPHNVAVWDDLLSEVSPPAYVVETRDSPVSGKTVVFTGKLETMSRDEAKAQAEALGARAAGSVSAKTDLVVAGPGAGSKLKQAAALGIEVIDEAAWAEIVKAAG</sequence>
<feature type="binding site" evidence="15">
    <location>
        <position position="144"/>
    </location>
    <ligand>
        <name>NAD(+)</name>
        <dbReference type="ChEBI" id="CHEBI:57540"/>
    </ligand>
</feature>
<dbReference type="InterPro" id="IPR013840">
    <property type="entry name" value="DNAligase_N"/>
</dbReference>
<dbReference type="Gene3D" id="1.10.287.610">
    <property type="entry name" value="Helix hairpin bin"/>
    <property type="match status" value="1"/>
</dbReference>
<dbReference type="InterPro" id="IPR033136">
    <property type="entry name" value="DNA_ligase_CS"/>
</dbReference>
<comment type="caution">
    <text evidence="18">The sequence shown here is derived from an EMBL/GenBank/DDBJ whole genome shotgun (WGS) entry which is preliminary data.</text>
</comment>
<feature type="binding site" evidence="15">
    <location>
        <position position="415"/>
    </location>
    <ligand>
        <name>Zn(2+)</name>
        <dbReference type="ChEBI" id="CHEBI:29105"/>
    </ligand>
</feature>
<evidence type="ECO:0000256" key="1">
    <source>
        <dbReference type="ARBA" id="ARBA00004067"/>
    </source>
</evidence>
<keyword evidence="6 15" id="KW-0479">Metal-binding</keyword>
<proteinExistence type="inferred from homology"/>
<dbReference type="Gene3D" id="3.30.470.30">
    <property type="entry name" value="DNA ligase/mRNA capping enzyme"/>
    <property type="match status" value="1"/>
</dbReference>
<organism evidence="18 19">
    <name type="scientific">Novosphingobium flavum</name>
    <dbReference type="NCBI Taxonomy" id="1778672"/>
    <lineage>
        <taxon>Bacteria</taxon>
        <taxon>Pseudomonadati</taxon>
        <taxon>Pseudomonadota</taxon>
        <taxon>Alphaproteobacteria</taxon>
        <taxon>Sphingomonadales</taxon>
        <taxon>Sphingomonadaceae</taxon>
        <taxon>Novosphingobium</taxon>
    </lineage>
</organism>
<evidence type="ECO:0000313" key="19">
    <source>
        <dbReference type="Proteomes" id="UP000566813"/>
    </source>
</evidence>
<feature type="binding site" evidence="15">
    <location>
        <position position="180"/>
    </location>
    <ligand>
        <name>NAD(+)</name>
        <dbReference type="ChEBI" id="CHEBI:57540"/>
    </ligand>
</feature>
<dbReference type="EMBL" id="JACLAW010000008">
    <property type="protein sequence ID" value="MBC2666221.1"/>
    <property type="molecule type" value="Genomic_DNA"/>
</dbReference>
<dbReference type="Gene3D" id="6.20.10.30">
    <property type="match status" value="1"/>
</dbReference>
<dbReference type="Pfam" id="PF12826">
    <property type="entry name" value="HHH_2"/>
    <property type="match status" value="1"/>
</dbReference>
<dbReference type="InterPro" id="IPR001679">
    <property type="entry name" value="DNA_ligase"/>
</dbReference>
<keyword evidence="11 15" id="KW-0234">DNA repair</keyword>
<keyword evidence="8 15" id="KW-0862">Zinc</keyword>
<dbReference type="PANTHER" id="PTHR23389:SF9">
    <property type="entry name" value="DNA LIGASE"/>
    <property type="match status" value="1"/>
</dbReference>
<dbReference type="PROSITE" id="PS01056">
    <property type="entry name" value="DNA_LIGASE_N2"/>
    <property type="match status" value="1"/>
</dbReference>
<dbReference type="Pfam" id="PF01653">
    <property type="entry name" value="DNA_ligase_aden"/>
    <property type="match status" value="1"/>
</dbReference>
<dbReference type="Proteomes" id="UP000566813">
    <property type="component" value="Unassembled WGS sequence"/>
</dbReference>
<evidence type="ECO:0000256" key="14">
    <source>
        <dbReference type="ARBA" id="ARBA00060881"/>
    </source>
</evidence>
<dbReference type="GO" id="GO:0005829">
    <property type="term" value="C:cytosol"/>
    <property type="evidence" value="ECO:0007669"/>
    <property type="project" value="TreeGrafter"/>
</dbReference>
<dbReference type="CDD" id="cd00114">
    <property type="entry name" value="LIGANc"/>
    <property type="match status" value="1"/>
</dbReference>
<dbReference type="Gene3D" id="1.10.150.20">
    <property type="entry name" value="5' to 3' exonuclease, C-terminal subdomain"/>
    <property type="match status" value="2"/>
</dbReference>
<dbReference type="AlphaFoldDB" id="A0A7X1KM36"/>
<comment type="cofactor">
    <cofactor evidence="15">
        <name>Mg(2+)</name>
        <dbReference type="ChEBI" id="CHEBI:18420"/>
    </cofactor>
    <cofactor evidence="15">
        <name>Mn(2+)</name>
        <dbReference type="ChEBI" id="CHEBI:29035"/>
    </cofactor>
</comment>
<feature type="binding site" evidence="15">
    <location>
        <position position="412"/>
    </location>
    <ligand>
        <name>Zn(2+)</name>
        <dbReference type="ChEBI" id="CHEBI:29105"/>
    </ligand>
</feature>
<comment type="catalytic activity">
    <reaction evidence="13 15 16">
        <text>NAD(+) + (deoxyribonucleotide)n-3'-hydroxyl + 5'-phospho-(deoxyribonucleotide)m = (deoxyribonucleotide)n+m + AMP + beta-nicotinamide D-nucleotide.</text>
        <dbReference type="EC" id="6.5.1.2"/>
    </reaction>
</comment>
<comment type="similarity">
    <text evidence="14 15">Belongs to the NAD-dependent DNA ligase family. LigA subfamily.</text>
</comment>
<dbReference type="SUPFAM" id="SSF47781">
    <property type="entry name" value="RuvA domain 2-like"/>
    <property type="match status" value="1"/>
</dbReference>
<evidence type="ECO:0000256" key="9">
    <source>
        <dbReference type="ARBA" id="ARBA00022842"/>
    </source>
</evidence>
<dbReference type="Pfam" id="PF00533">
    <property type="entry name" value="BRCT"/>
    <property type="match status" value="1"/>
</dbReference>
<feature type="binding site" evidence="15">
    <location>
        <begin position="87"/>
        <end position="88"/>
    </location>
    <ligand>
        <name>NAD(+)</name>
        <dbReference type="ChEBI" id="CHEBI:57540"/>
    </ligand>
</feature>
<evidence type="ECO:0000256" key="2">
    <source>
        <dbReference type="ARBA" id="ARBA00012722"/>
    </source>
</evidence>
<dbReference type="Gene3D" id="3.40.50.10190">
    <property type="entry name" value="BRCT domain"/>
    <property type="match status" value="1"/>
</dbReference>
<gene>
    <name evidence="15 18" type="primary">ligA</name>
    <name evidence="18" type="ORF">H7F51_11900</name>
</gene>
<feature type="active site" description="N6-AMP-lysine intermediate" evidence="15">
    <location>
        <position position="123"/>
    </location>
</feature>
<dbReference type="GO" id="GO:0003911">
    <property type="term" value="F:DNA ligase (NAD+) activity"/>
    <property type="evidence" value="ECO:0007669"/>
    <property type="project" value="UniProtKB-UniRule"/>
</dbReference>
<dbReference type="InterPro" id="IPR036420">
    <property type="entry name" value="BRCT_dom_sf"/>
</dbReference>
<dbReference type="Pfam" id="PF03120">
    <property type="entry name" value="OB_DNA_ligase"/>
    <property type="match status" value="1"/>
</dbReference>
<dbReference type="PANTHER" id="PTHR23389">
    <property type="entry name" value="CHROMOSOME TRANSMISSION FIDELITY FACTOR 18"/>
    <property type="match status" value="1"/>
</dbReference>
<keyword evidence="12 15" id="KW-0464">Manganese</keyword>
<dbReference type="SUPFAM" id="SSF52113">
    <property type="entry name" value="BRCT domain"/>
    <property type="match status" value="1"/>
</dbReference>
<dbReference type="NCBIfam" id="TIGR00575">
    <property type="entry name" value="dnlj"/>
    <property type="match status" value="1"/>
</dbReference>
<dbReference type="GO" id="GO:0006260">
    <property type="term" value="P:DNA replication"/>
    <property type="evidence" value="ECO:0007669"/>
    <property type="project" value="UniProtKB-KW"/>
</dbReference>
<dbReference type="InterPro" id="IPR001357">
    <property type="entry name" value="BRCT_dom"/>
</dbReference>
<evidence type="ECO:0000256" key="5">
    <source>
        <dbReference type="ARBA" id="ARBA00022705"/>
    </source>
</evidence>
<reference evidence="18 19" key="1">
    <citation type="submission" date="2020-08" db="EMBL/GenBank/DDBJ databases">
        <title>The genome sequence of type strain Novosphingobium flavum NBRC 111647.</title>
        <authorList>
            <person name="Liu Y."/>
        </authorList>
    </citation>
    <scope>NUCLEOTIDE SEQUENCE [LARGE SCALE GENOMIC DNA]</scope>
    <source>
        <strain evidence="18 19">NBRC 111647</strain>
    </source>
</reference>
<dbReference type="InterPro" id="IPR004150">
    <property type="entry name" value="NAD_DNA_ligase_OB"/>
</dbReference>
<keyword evidence="10 15" id="KW-0520">NAD</keyword>
<evidence type="ECO:0000256" key="16">
    <source>
        <dbReference type="RuleBase" id="RU000618"/>
    </source>
</evidence>